<proteinExistence type="predicted"/>
<dbReference type="AlphaFoldDB" id="A0A8S1E3H4"/>
<accession>A0A8S1E3H4</accession>
<protein>
    <submittedName>
        <fullName evidence="1">Uncharacterized protein</fullName>
    </submittedName>
</protein>
<keyword evidence="2" id="KW-1185">Reference proteome</keyword>
<reference evidence="1 2" key="1">
    <citation type="submission" date="2020-04" db="EMBL/GenBank/DDBJ databases">
        <authorList>
            <person name="Laetsch R D."/>
            <person name="Stevens L."/>
            <person name="Kumar S."/>
            <person name="Blaxter L. M."/>
        </authorList>
    </citation>
    <scope>NUCLEOTIDE SEQUENCE [LARGE SCALE GENOMIC DNA]</scope>
</reference>
<name>A0A8S1E3H4_9PELO</name>
<evidence type="ECO:0000313" key="2">
    <source>
        <dbReference type="Proteomes" id="UP000494206"/>
    </source>
</evidence>
<gene>
    <name evidence="1" type="ORF">CBOVIS_LOCUS1463</name>
</gene>
<evidence type="ECO:0000313" key="1">
    <source>
        <dbReference type="EMBL" id="CAB3398152.1"/>
    </source>
</evidence>
<organism evidence="1 2">
    <name type="scientific">Caenorhabditis bovis</name>
    <dbReference type="NCBI Taxonomy" id="2654633"/>
    <lineage>
        <taxon>Eukaryota</taxon>
        <taxon>Metazoa</taxon>
        <taxon>Ecdysozoa</taxon>
        <taxon>Nematoda</taxon>
        <taxon>Chromadorea</taxon>
        <taxon>Rhabditida</taxon>
        <taxon>Rhabditina</taxon>
        <taxon>Rhabditomorpha</taxon>
        <taxon>Rhabditoidea</taxon>
        <taxon>Rhabditidae</taxon>
        <taxon>Peloderinae</taxon>
        <taxon>Caenorhabditis</taxon>
    </lineage>
</organism>
<sequence length="445" mass="50589">MLRKKEKLSDSRTLPAYWILLQYLTFPKATTLNEKEEQEEIPVEIERIVGEVSTKVRAWDEWVEEGELWSILKEKLENGEDSGETVKEDKRGRGVKVTDFELDEDKIVRRKKGQQKVVPKAIRRKLFQELHSGELGGHWGIGMTSRWLAERDIVDGCGSRDCTGTVTWNGLKVTPQSMLEAARALAAIRHLQKPSELLVASLMQEEESDRWTQRKDWSTAVTMFARCPRIIAEVLAPRAMLQSRYATQLAEVKLDIRNELHQLESQSRTVIVPKEFGRNGPRNWRTYHNGRELQAEAARRATLTIIILRLDTELVEAVDKVVNNTAGKLVLLPAGFPELQKLSEVLSNMEEWKDRFQKWTRTGVITLGPMDKTPSANEYLGEQIKPRLGAGGEYTTAEIEEVVATYVQMQPEVVSLSKDVQEAIARMNGGARRGDGSEAKRSRWA</sequence>
<comment type="caution">
    <text evidence="1">The sequence shown here is derived from an EMBL/GenBank/DDBJ whole genome shotgun (WGS) entry which is preliminary data.</text>
</comment>
<dbReference type="Proteomes" id="UP000494206">
    <property type="component" value="Unassembled WGS sequence"/>
</dbReference>
<dbReference type="EMBL" id="CADEPM010000001">
    <property type="protein sequence ID" value="CAB3398152.1"/>
    <property type="molecule type" value="Genomic_DNA"/>
</dbReference>